<dbReference type="GO" id="GO:0007218">
    <property type="term" value="P:neuropeptide signaling pathway"/>
    <property type="evidence" value="ECO:0007669"/>
    <property type="project" value="UniProtKB-KW"/>
</dbReference>
<keyword evidence="2" id="KW-0527">Neuropeptide</keyword>
<dbReference type="AlphaFoldDB" id="E3CTL3"/>
<feature type="chain" id="PRO_5003167152" evidence="1">
    <location>
        <begin position="26"/>
        <end position="98"/>
    </location>
</feature>
<feature type="signal peptide" evidence="1">
    <location>
        <begin position="1"/>
        <end position="25"/>
    </location>
</feature>
<sequence>MKTLSLCLSIGFSLVLIASLPFVSSTTDDEVNENICQSLCHKSLSCLDECHDISESNDSMEKRAKYFRLGKRAKYFRLGKRSFDSSNLEKRAKYFRLG</sequence>
<keyword evidence="1" id="KW-0732">Signal</keyword>
<proteinExistence type="evidence at transcript level"/>
<dbReference type="EMBL" id="BK007038">
    <property type="protein sequence ID" value="DAA33927.1"/>
    <property type="molecule type" value="mRNA"/>
</dbReference>
<reference evidence="2" key="1">
    <citation type="submission" date="2009-12" db="EMBL/GenBank/DDBJ databases">
        <authorList>
            <person name="Collins J."/>
            <person name="Hou X."/>
            <person name="Romanova E.V."/>
            <person name="Miller C.M."/>
            <person name="Lambrus B.G."/>
            <person name="Sweedler J.V."/>
            <person name="Newmark P.A."/>
        </authorList>
    </citation>
    <scope>NUCLEOTIDE SEQUENCE</scope>
</reference>
<evidence type="ECO:0000256" key="1">
    <source>
        <dbReference type="SAM" id="SignalP"/>
    </source>
</evidence>
<protein>
    <submittedName>
        <fullName evidence="2">Neuropeptide-22</fullName>
    </submittedName>
</protein>
<name>E3CTL3_SCHMD</name>
<organism evidence="2">
    <name type="scientific">Schmidtea mediterranea</name>
    <name type="common">Freshwater planarian flatworm</name>
    <dbReference type="NCBI Taxonomy" id="79327"/>
    <lineage>
        <taxon>Eukaryota</taxon>
        <taxon>Metazoa</taxon>
        <taxon>Spiralia</taxon>
        <taxon>Lophotrochozoa</taxon>
        <taxon>Platyhelminthes</taxon>
        <taxon>Rhabditophora</taxon>
        <taxon>Seriata</taxon>
        <taxon>Tricladida</taxon>
        <taxon>Continenticola</taxon>
        <taxon>Geoplanoidea</taxon>
        <taxon>Dugesiidae</taxon>
        <taxon>Schmidtea</taxon>
    </lineage>
</organism>
<dbReference type="OrthoDB" id="6255102at2759"/>
<evidence type="ECO:0000313" key="2">
    <source>
        <dbReference type="EMBL" id="DAA33927.1"/>
    </source>
</evidence>
<reference evidence="2" key="2">
    <citation type="journal article" date="2010" name="PLoS Biol.">
        <title>Genome-wide analyses reveal a role for peptide hormones in planarian germline development.</title>
        <authorList>
            <person name="Collins J.J."/>
            <person name="Hou X."/>
            <person name="Romanova E.V."/>
            <person name="Lambrus B.G."/>
            <person name="Miller C.M."/>
            <person name="Saberi A."/>
            <person name="Sweedler J.V."/>
            <person name="Newmark P.A."/>
        </authorList>
    </citation>
    <scope>NUCLEOTIDE SEQUENCE</scope>
</reference>
<accession>E3CTL3</accession>